<protein>
    <submittedName>
        <fullName evidence="6">Sugar-binding transcriptional regulator</fullName>
    </submittedName>
</protein>
<keyword evidence="4" id="KW-0804">Transcription</keyword>
<feature type="domain" description="Sugar-binding" evidence="5">
    <location>
        <begin position="60"/>
        <end position="315"/>
    </location>
</feature>
<dbReference type="EMBL" id="JARLKY010000107">
    <property type="protein sequence ID" value="MEC0231907.1"/>
    <property type="molecule type" value="Genomic_DNA"/>
</dbReference>
<name>A0ABU6GCH4_9BACL</name>
<accession>A0ABU6GCH4</accession>
<dbReference type="Gene3D" id="3.40.50.1360">
    <property type="match status" value="1"/>
</dbReference>
<keyword evidence="7" id="KW-1185">Reference proteome</keyword>
<dbReference type="RefSeq" id="WP_326075997.1">
    <property type="nucleotide sequence ID" value="NZ_JARLKY010000107.1"/>
</dbReference>
<dbReference type="Gene3D" id="1.10.10.60">
    <property type="entry name" value="Homeodomain-like"/>
    <property type="match status" value="1"/>
</dbReference>
<gene>
    <name evidence="6" type="ORF">P4I72_32900</name>
</gene>
<reference evidence="6 7" key="1">
    <citation type="submission" date="2023-03" db="EMBL/GenBank/DDBJ databases">
        <title>Bacillus Genome Sequencing.</title>
        <authorList>
            <person name="Dunlap C."/>
        </authorList>
    </citation>
    <scope>NUCLEOTIDE SEQUENCE [LARGE SCALE GENOMIC DNA]</scope>
    <source>
        <strain evidence="6 7">BD-533</strain>
    </source>
</reference>
<sequence length="321" mass="35017">MAERNQERFRLLVKICQLYYEDGLNQLDIAKRLGISRPHVSRMLTTAKSEGIVKISIHNPFSAEQELEKSLLSLFGIQDVLIVDSTDMKPDQLYSLLGRTCSPLIESVLRDGDHVGIMAGQTIASVAEELDYFASEGLQFVPLVGGWGSEGASWHANTNAMAFANKLKAKYSIIHAPAVVANEGTGTLLREEPEIAKVLHQAQNSRVAIVSIGDVSEQVTMVKSGGFSPEMMRELKERGAVANLCASFLDASGQEIEFPQQNKMIGLSARELRAIPTVIGIAGGEHKIEAITAALRGKWIDILVTDTLAAREILSSFQNLE</sequence>
<dbReference type="Proteomes" id="UP001338137">
    <property type="component" value="Unassembled WGS sequence"/>
</dbReference>
<organism evidence="6 7">
    <name type="scientific">Paenibacillus alba</name>
    <dbReference type="NCBI Taxonomy" id="1197127"/>
    <lineage>
        <taxon>Bacteria</taxon>
        <taxon>Bacillati</taxon>
        <taxon>Bacillota</taxon>
        <taxon>Bacilli</taxon>
        <taxon>Bacillales</taxon>
        <taxon>Paenibacillaceae</taxon>
        <taxon>Paenibacillus</taxon>
    </lineage>
</organism>
<dbReference type="PANTHER" id="PTHR34294:SF1">
    <property type="entry name" value="TRANSCRIPTIONAL REGULATOR LSRR"/>
    <property type="match status" value="1"/>
</dbReference>
<dbReference type="InterPro" id="IPR037171">
    <property type="entry name" value="NagB/RpiA_transferase-like"/>
</dbReference>
<evidence type="ECO:0000256" key="4">
    <source>
        <dbReference type="ARBA" id="ARBA00023163"/>
    </source>
</evidence>
<evidence type="ECO:0000313" key="6">
    <source>
        <dbReference type="EMBL" id="MEC0231907.1"/>
    </source>
</evidence>
<keyword evidence="2" id="KW-0805">Transcription regulation</keyword>
<evidence type="ECO:0000259" key="5">
    <source>
        <dbReference type="Pfam" id="PF04198"/>
    </source>
</evidence>
<proteinExistence type="inferred from homology"/>
<comment type="caution">
    <text evidence="6">The sequence shown here is derived from an EMBL/GenBank/DDBJ whole genome shotgun (WGS) entry which is preliminary data.</text>
</comment>
<evidence type="ECO:0000256" key="1">
    <source>
        <dbReference type="ARBA" id="ARBA00010466"/>
    </source>
</evidence>
<comment type="similarity">
    <text evidence="1">Belongs to the SorC transcriptional regulatory family.</text>
</comment>
<dbReference type="SUPFAM" id="SSF100950">
    <property type="entry name" value="NagB/RpiA/CoA transferase-like"/>
    <property type="match status" value="1"/>
</dbReference>
<evidence type="ECO:0000256" key="3">
    <source>
        <dbReference type="ARBA" id="ARBA00023125"/>
    </source>
</evidence>
<keyword evidence="3" id="KW-0238">DNA-binding</keyword>
<dbReference type="InterPro" id="IPR007324">
    <property type="entry name" value="Sugar-bd_dom_put"/>
</dbReference>
<dbReference type="PANTHER" id="PTHR34294">
    <property type="entry name" value="TRANSCRIPTIONAL REGULATOR-RELATED"/>
    <property type="match status" value="1"/>
</dbReference>
<evidence type="ECO:0000256" key="2">
    <source>
        <dbReference type="ARBA" id="ARBA00023015"/>
    </source>
</evidence>
<evidence type="ECO:0000313" key="7">
    <source>
        <dbReference type="Proteomes" id="UP001338137"/>
    </source>
</evidence>
<dbReference type="InterPro" id="IPR051054">
    <property type="entry name" value="SorC_transcr_regulators"/>
</dbReference>
<dbReference type="Pfam" id="PF04198">
    <property type="entry name" value="Sugar-bind"/>
    <property type="match status" value="1"/>
</dbReference>